<protein>
    <submittedName>
        <fullName evidence="2">Uncharacterized protein</fullName>
    </submittedName>
</protein>
<feature type="compositionally biased region" description="Acidic residues" evidence="1">
    <location>
        <begin position="1"/>
        <end position="13"/>
    </location>
</feature>
<name>A0A699TZ19_TANCI</name>
<dbReference type="AlphaFoldDB" id="A0A699TZ19"/>
<feature type="non-terminal residue" evidence="2">
    <location>
        <position position="1"/>
    </location>
</feature>
<sequence>SAIVESSEDEGLGENDASKQGRIDDIDVNEDITLVSTHDEQMFDADQDLGGEEVFVAQQDEKVIEKEVDAAQIHLQAELQAEFEKEQRLASEKGQQEVKANITLIES</sequence>
<dbReference type="EMBL" id="BKCJ011283595">
    <property type="protein sequence ID" value="GFD15023.1"/>
    <property type="molecule type" value="Genomic_DNA"/>
</dbReference>
<gene>
    <name evidence="2" type="ORF">Tci_886992</name>
</gene>
<reference evidence="2" key="1">
    <citation type="journal article" date="2019" name="Sci. Rep.">
        <title>Draft genome of Tanacetum cinerariifolium, the natural source of mosquito coil.</title>
        <authorList>
            <person name="Yamashiro T."/>
            <person name="Shiraishi A."/>
            <person name="Satake H."/>
            <person name="Nakayama K."/>
        </authorList>
    </citation>
    <scope>NUCLEOTIDE SEQUENCE</scope>
</reference>
<evidence type="ECO:0000256" key="1">
    <source>
        <dbReference type="SAM" id="MobiDB-lite"/>
    </source>
</evidence>
<feature type="region of interest" description="Disordered" evidence="1">
    <location>
        <begin position="1"/>
        <end position="25"/>
    </location>
</feature>
<organism evidence="2">
    <name type="scientific">Tanacetum cinerariifolium</name>
    <name type="common">Dalmatian daisy</name>
    <name type="synonym">Chrysanthemum cinerariifolium</name>
    <dbReference type="NCBI Taxonomy" id="118510"/>
    <lineage>
        <taxon>Eukaryota</taxon>
        <taxon>Viridiplantae</taxon>
        <taxon>Streptophyta</taxon>
        <taxon>Embryophyta</taxon>
        <taxon>Tracheophyta</taxon>
        <taxon>Spermatophyta</taxon>
        <taxon>Magnoliopsida</taxon>
        <taxon>eudicotyledons</taxon>
        <taxon>Gunneridae</taxon>
        <taxon>Pentapetalae</taxon>
        <taxon>asterids</taxon>
        <taxon>campanulids</taxon>
        <taxon>Asterales</taxon>
        <taxon>Asteraceae</taxon>
        <taxon>Asteroideae</taxon>
        <taxon>Anthemideae</taxon>
        <taxon>Anthemidinae</taxon>
        <taxon>Tanacetum</taxon>
    </lineage>
</organism>
<proteinExistence type="predicted"/>
<evidence type="ECO:0000313" key="2">
    <source>
        <dbReference type="EMBL" id="GFD15023.1"/>
    </source>
</evidence>
<feature type="compositionally biased region" description="Basic and acidic residues" evidence="1">
    <location>
        <begin position="16"/>
        <end position="25"/>
    </location>
</feature>
<comment type="caution">
    <text evidence="2">The sequence shown here is derived from an EMBL/GenBank/DDBJ whole genome shotgun (WGS) entry which is preliminary data.</text>
</comment>
<accession>A0A699TZ19</accession>